<proteinExistence type="predicted"/>
<dbReference type="EMBL" id="WTPW01000731">
    <property type="protein sequence ID" value="KAF0484465.1"/>
    <property type="molecule type" value="Genomic_DNA"/>
</dbReference>
<reference evidence="2 3" key="1">
    <citation type="journal article" date="2019" name="Environ. Microbiol.">
        <title>At the nexus of three kingdoms: the genome of the mycorrhizal fungus Gigaspora margarita provides insights into plant, endobacterial and fungal interactions.</title>
        <authorList>
            <person name="Venice F."/>
            <person name="Ghignone S."/>
            <person name="Salvioli di Fossalunga A."/>
            <person name="Amselem J."/>
            <person name="Novero M."/>
            <person name="Xianan X."/>
            <person name="Sedzielewska Toro K."/>
            <person name="Morin E."/>
            <person name="Lipzen A."/>
            <person name="Grigoriev I.V."/>
            <person name="Henrissat B."/>
            <person name="Martin F.M."/>
            <person name="Bonfante P."/>
        </authorList>
    </citation>
    <scope>NUCLEOTIDE SEQUENCE [LARGE SCALE GENOMIC DNA]</scope>
    <source>
        <strain evidence="2 3">BEG34</strain>
    </source>
</reference>
<accession>A0A8H4AE66</accession>
<feature type="region of interest" description="Disordered" evidence="1">
    <location>
        <begin position="43"/>
        <end position="77"/>
    </location>
</feature>
<protein>
    <submittedName>
        <fullName evidence="2">Uncharacterized protein</fullName>
    </submittedName>
</protein>
<name>A0A8H4AE66_GIGMA</name>
<evidence type="ECO:0000313" key="3">
    <source>
        <dbReference type="Proteomes" id="UP000439903"/>
    </source>
</evidence>
<organism evidence="2 3">
    <name type="scientific">Gigaspora margarita</name>
    <dbReference type="NCBI Taxonomy" id="4874"/>
    <lineage>
        <taxon>Eukaryota</taxon>
        <taxon>Fungi</taxon>
        <taxon>Fungi incertae sedis</taxon>
        <taxon>Mucoromycota</taxon>
        <taxon>Glomeromycotina</taxon>
        <taxon>Glomeromycetes</taxon>
        <taxon>Diversisporales</taxon>
        <taxon>Gigasporaceae</taxon>
        <taxon>Gigaspora</taxon>
    </lineage>
</organism>
<sequence>MSEPNKRAIAQQERRRESLENMYRIEEPWLNRRERLENIANQGSASYQEIEPGQSERANQTHTPVPNRRALAQQERR</sequence>
<comment type="caution">
    <text evidence="2">The sequence shown here is derived from an EMBL/GenBank/DDBJ whole genome shotgun (WGS) entry which is preliminary data.</text>
</comment>
<dbReference type="Proteomes" id="UP000439903">
    <property type="component" value="Unassembled WGS sequence"/>
</dbReference>
<evidence type="ECO:0000313" key="2">
    <source>
        <dbReference type="EMBL" id="KAF0484465.1"/>
    </source>
</evidence>
<dbReference type="AlphaFoldDB" id="A0A8H4AE66"/>
<gene>
    <name evidence="2" type="ORF">F8M41_022996</name>
</gene>
<keyword evidence="3" id="KW-1185">Reference proteome</keyword>
<evidence type="ECO:0000256" key="1">
    <source>
        <dbReference type="SAM" id="MobiDB-lite"/>
    </source>
</evidence>